<evidence type="ECO:0000313" key="1">
    <source>
        <dbReference type="EMBL" id="OGC88697.1"/>
    </source>
</evidence>
<comment type="caution">
    <text evidence="1">The sequence shown here is derived from an EMBL/GenBank/DDBJ whole genome shotgun (WGS) entry which is preliminary data.</text>
</comment>
<evidence type="ECO:0000313" key="2">
    <source>
        <dbReference type="Proteomes" id="UP000178720"/>
    </source>
</evidence>
<gene>
    <name evidence="1" type="ORF">A3D70_02420</name>
</gene>
<accession>A0A1F4Y3Y9</accession>
<organism evidence="1 2">
    <name type="scientific">Candidatus Adlerbacteria bacterium RIFCSPHIGHO2_02_FULL_54_18</name>
    <dbReference type="NCBI Taxonomy" id="1797241"/>
    <lineage>
        <taxon>Bacteria</taxon>
        <taxon>Candidatus Adleribacteriota</taxon>
    </lineage>
</organism>
<dbReference type="Proteomes" id="UP000178720">
    <property type="component" value="Unassembled WGS sequence"/>
</dbReference>
<protein>
    <recommendedName>
        <fullName evidence="3">Lipoprotein</fullName>
    </recommendedName>
</protein>
<dbReference type="EMBL" id="MEWV01000008">
    <property type="protein sequence ID" value="OGC88697.1"/>
    <property type="molecule type" value="Genomic_DNA"/>
</dbReference>
<dbReference type="AlphaFoldDB" id="A0A1F4Y3Y9"/>
<sequence>MLGGALCASVLLALGVFFGVPELLSVSYVNEATSTPIGSTSAPVLDTLDYDMRLLALAHVATSSMWYEAFLSGATTTRLSTATSSPLIAPLWPTRKAYPRYGALLPFNRIVAYYGNYYSTGMGILGEYPEEEVLKRLREEVAAWEQADPSTPVVPAIEYIDVTAQKSAGKDGKYRLRMPDSQIDKALAMAKKIEGIVVLEIQVGLSTVEEELPLLEHYLAMPQVHLALDPEFAMHGGVAPGRVIGTMSAEDINWAVRYLSNVVKVNNVPPKILIVHRFTEEMVTGYQRIEPSPEVQVVMNMDGWGFGAKKINTYNSVIYSEPVQFTGIKLFYKNDLKPPSTALLTLQEILGLTPTPIYIQYQ</sequence>
<evidence type="ECO:0008006" key="3">
    <source>
        <dbReference type="Google" id="ProtNLM"/>
    </source>
</evidence>
<name>A0A1F4Y3Y9_9BACT</name>
<reference evidence="1 2" key="1">
    <citation type="journal article" date="2016" name="Nat. Commun.">
        <title>Thousands of microbial genomes shed light on interconnected biogeochemical processes in an aquifer system.</title>
        <authorList>
            <person name="Anantharaman K."/>
            <person name="Brown C.T."/>
            <person name="Hug L.A."/>
            <person name="Sharon I."/>
            <person name="Castelle C.J."/>
            <person name="Probst A.J."/>
            <person name="Thomas B.C."/>
            <person name="Singh A."/>
            <person name="Wilkins M.J."/>
            <person name="Karaoz U."/>
            <person name="Brodie E.L."/>
            <person name="Williams K.H."/>
            <person name="Hubbard S.S."/>
            <person name="Banfield J.F."/>
        </authorList>
    </citation>
    <scope>NUCLEOTIDE SEQUENCE [LARGE SCALE GENOMIC DNA]</scope>
</reference>
<proteinExistence type="predicted"/>